<evidence type="ECO:0000256" key="5">
    <source>
        <dbReference type="SAM" id="Phobius"/>
    </source>
</evidence>
<dbReference type="AlphaFoldDB" id="A0A6I2MF60"/>
<keyword evidence="7" id="KW-1185">Reference proteome</keyword>
<dbReference type="InterPro" id="IPR052527">
    <property type="entry name" value="Metal_cation-efflux_comp"/>
</dbReference>
<accession>A0A6I2MF60</accession>
<feature type="transmembrane region" description="Helical" evidence="5">
    <location>
        <begin position="41"/>
        <end position="62"/>
    </location>
</feature>
<evidence type="ECO:0000256" key="3">
    <source>
        <dbReference type="ARBA" id="ARBA00022989"/>
    </source>
</evidence>
<evidence type="ECO:0000256" key="2">
    <source>
        <dbReference type="ARBA" id="ARBA00022692"/>
    </source>
</evidence>
<dbReference type="GO" id="GO:0004671">
    <property type="term" value="F:protein C-terminal S-isoprenylcysteine carboxyl O-methyltransferase activity"/>
    <property type="evidence" value="ECO:0007669"/>
    <property type="project" value="InterPro"/>
</dbReference>
<dbReference type="PANTHER" id="PTHR43847">
    <property type="entry name" value="BLL3993 PROTEIN"/>
    <property type="match status" value="1"/>
</dbReference>
<evidence type="ECO:0000256" key="4">
    <source>
        <dbReference type="ARBA" id="ARBA00023136"/>
    </source>
</evidence>
<comment type="subcellular location">
    <subcellularLocation>
        <location evidence="1">Membrane</location>
        <topology evidence="1">Multi-pass membrane protein</topology>
    </subcellularLocation>
</comment>
<dbReference type="EMBL" id="WKKF01000006">
    <property type="protein sequence ID" value="MRX55772.1"/>
    <property type="molecule type" value="Genomic_DNA"/>
</dbReference>
<gene>
    <name evidence="6" type="ORF">GJU41_17555</name>
</gene>
<evidence type="ECO:0008006" key="8">
    <source>
        <dbReference type="Google" id="ProtNLM"/>
    </source>
</evidence>
<name>A0A6I2MF60_9BACI</name>
<evidence type="ECO:0000313" key="7">
    <source>
        <dbReference type="Proteomes" id="UP000441585"/>
    </source>
</evidence>
<organism evidence="6 7">
    <name type="scientific">Metabacillus idriensis</name>
    <dbReference type="NCBI Taxonomy" id="324768"/>
    <lineage>
        <taxon>Bacteria</taxon>
        <taxon>Bacillati</taxon>
        <taxon>Bacillota</taxon>
        <taxon>Bacilli</taxon>
        <taxon>Bacillales</taxon>
        <taxon>Bacillaceae</taxon>
        <taxon>Metabacillus</taxon>
    </lineage>
</organism>
<dbReference type="InterPro" id="IPR007269">
    <property type="entry name" value="ICMT_MeTrfase"/>
</dbReference>
<evidence type="ECO:0000256" key="1">
    <source>
        <dbReference type="ARBA" id="ARBA00004141"/>
    </source>
</evidence>
<evidence type="ECO:0000313" key="6">
    <source>
        <dbReference type="EMBL" id="MRX55772.1"/>
    </source>
</evidence>
<feature type="transmembrane region" description="Helical" evidence="5">
    <location>
        <begin position="121"/>
        <end position="154"/>
    </location>
</feature>
<keyword evidence="4 5" id="KW-0472">Membrane</keyword>
<reference evidence="6 7" key="1">
    <citation type="submission" date="2019-11" db="EMBL/GenBank/DDBJ databases">
        <title>Bacillus idriensis genome.</title>
        <authorList>
            <person name="Konopka E.N."/>
            <person name="Newman J.D."/>
        </authorList>
    </citation>
    <scope>NUCLEOTIDE SEQUENCE [LARGE SCALE GENOMIC DNA]</scope>
    <source>
        <strain evidence="6 7">DSM 19097</strain>
    </source>
</reference>
<proteinExistence type="predicted"/>
<dbReference type="Gene3D" id="1.20.120.1630">
    <property type="match status" value="1"/>
</dbReference>
<comment type="caution">
    <text evidence="6">The sequence shown here is derived from an EMBL/GenBank/DDBJ whole genome shotgun (WGS) entry which is preliminary data.</text>
</comment>
<protein>
    <recommendedName>
        <fullName evidence="8">Isoprenylcysteine carboxyl methyltransferase</fullName>
    </recommendedName>
</protein>
<keyword evidence="3 5" id="KW-1133">Transmembrane helix</keyword>
<dbReference type="Pfam" id="PF04140">
    <property type="entry name" value="ICMT"/>
    <property type="match status" value="1"/>
</dbReference>
<feature type="transmembrane region" description="Helical" evidence="5">
    <location>
        <begin position="69"/>
        <end position="87"/>
    </location>
</feature>
<sequence length="186" mass="21715">MIFYLFLFIIIVQRVSELLIARRNEAHMKRMGGEEHGSRHYPLIVAVHLLFLLSFTLEVILFNKEISPLWIIILPIILITQIVRYWAVFSLGPFWNTKIMIVPDLEVVAKGPYRFMRHPNYLVVAVEILFLPILFQAYFTAILFTILNAAILSIRIPAEEKALMEHTDYKKAFLAKKRFIPGKEES</sequence>
<dbReference type="Proteomes" id="UP000441585">
    <property type="component" value="Unassembled WGS sequence"/>
</dbReference>
<keyword evidence="2 5" id="KW-0812">Transmembrane</keyword>
<dbReference type="GO" id="GO:0016020">
    <property type="term" value="C:membrane"/>
    <property type="evidence" value="ECO:0007669"/>
    <property type="project" value="UniProtKB-SubCell"/>
</dbReference>
<dbReference type="PANTHER" id="PTHR43847:SF1">
    <property type="entry name" value="BLL3993 PROTEIN"/>
    <property type="match status" value="1"/>
</dbReference>